<dbReference type="Gene3D" id="2.40.128.20">
    <property type="match status" value="1"/>
</dbReference>
<evidence type="ECO:0000313" key="15">
    <source>
        <dbReference type="Proteomes" id="UP000198781"/>
    </source>
</evidence>
<protein>
    <recommendedName>
        <fullName evidence="11 12">Outer membrane lipoprotein Blc</fullName>
    </recommendedName>
</protein>
<dbReference type="PROSITE" id="PS00213">
    <property type="entry name" value="LIPOCALIN"/>
    <property type="match status" value="1"/>
</dbReference>
<comment type="subcellular location">
    <subcellularLocation>
        <location evidence="1">Cell outer membrane</location>
        <topology evidence="1">Lipid-anchor</topology>
    </subcellularLocation>
</comment>
<evidence type="ECO:0000256" key="6">
    <source>
        <dbReference type="ARBA" id="ARBA00023136"/>
    </source>
</evidence>
<evidence type="ECO:0000256" key="2">
    <source>
        <dbReference type="ARBA" id="ARBA00006889"/>
    </source>
</evidence>
<evidence type="ECO:0000256" key="7">
    <source>
        <dbReference type="ARBA" id="ARBA00023139"/>
    </source>
</evidence>
<dbReference type="GO" id="GO:0008289">
    <property type="term" value="F:lipid binding"/>
    <property type="evidence" value="ECO:0007669"/>
    <property type="project" value="UniProtKB-UniRule"/>
</dbReference>
<keyword evidence="5 12" id="KW-0446">Lipid-binding</keyword>
<dbReference type="PRINTS" id="PR01171">
    <property type="entry name" value="BCTLIPOCALIN"/>
</dbReference>
<evidence type="ECO:0000313" key="14">
    <source>
        <dbReference type="EMBL" id="SDD45053.1"/>
    </source>
</evidence>
<comment type="function">
    <text evidence="10 12">Involved in the storage or transport of lipids necessary for membrane maintenance under stressful conditions. Displays a binding preference for lysophospholipids.</text>
</comment>
<name>A0A1G6UUS7_9BURK</name>
<comment type="similarity">
    <text evidence="2 12">Belongs to the calycin superfamily. Lipocalin family.</text>
</comment>
<dbReference type="InterPro" id="IPR047202">
    <property type="entry name" value="Lipocalin_Blc-like_dom"/>
</dbReference>
<proteinExistence type="inferred from homology"/>
<reference evidence="14 15" key="1">
    <citation type="submission" date="2016-10" db="EMBL/GenBank/DDBJ databases">
        <authorList>
            <person name="de Groot N.N."/>
        </authorList>
    </citation>
    <scope>NUCLEOTIDE SEQUENCE [LARGE SCALE GENOMIC DNA]</scope>
    <source>
        <strain evidence="14 15">DSM 16619</strain>
    </source>
</reference>
<dbReference type="AlphaFoldDB" id="A0A1G6UUS7"/>
<evidence type="ECO:0000259" key="13">
    <source>
        <dbReference type="Pfam" id="PF08212"/>
    </source>
</evidence>
<dbReference type="RefSeq" id="WP_092744020.1">
    <property type="nucleotide sequence ID" value="NZ_FMZC01000006.1"/>
</dbReference>
<dbReference type="STRING" id="187868.SAMN05192589_106172"/>
<dbReference type="EMBL" id="FMZC01000006">
    <property type="protein sequence ID" value="SDD45053.1"/>
    <property type="molecule type" value="Genomic_DNA"/>
</dbReference>
<dbReference type="InterPro" id="IPR012674">
    <property type="entry name" value="Calycin"/>
</dbReference>
<keyword evidence="9 12" id="KW-0449">Lipoprotein</keyword>
<dbReference type="GO" id="GO:0006950">
    <property type="term" value="P:response to stress"/>
    <property type="evidence" value="ECO:0007669"/>
    <property type="project" value="UniProtKB-ARBA"/>
</dbReference>
<evidence type="ECO:0000256" key="8">
    <source>
        <dbReference type="ARBA" id="ARBA00023237"/>
    </source>
</evidence>
<keyword evidence="4" id="KW-0732">Signal</keyword>
<dbReference type="InterPro" id="IPR022271">
    <property type="entry name" value="Lipocalin_ApoD"/>
</dbReference>
<evidence type="ECO:0000256" key="12">
    <source>
        <dbReference type="PIRNR" id="PIRNR036893"/>
    </source>
</evidence>
<comment type="subunit">
    <text evidence="3 12">Homodimer.</text>
</comment>
<dbReference type="InterPro" id="IPR002446">
    <property type="entry name" value="Lipocalin_bac"/>
</dbReference>
<dbReference type="Proteomes" id="UP000198781">
    <property type="component" value="Unassembled WGS sequence"/>
</dbReference>
<dbReference type="Pfam" id="PF08212">
    <property type="entry name" value="Lipocalin_2"/>
    <property type="match status" value="1"/>
</dbReference>
<evidence type="ECO:0000256" key="3">
    <source>
        <dbReference type="ARBA" id="ARBA00011738"/>
    </source>
</evidence>
<dbReference type="PIRSF" id="PIRSF036893">
    <property type="entry name" value="Lipocalin_ApoD"/>
    <property type="match status" value="1"/>
</dbReference>
<organism evidence="14 15">
    <name type="scientific">Paracidovorax valerianellae</name>
    <dbReference type="NCBI Taxonomy" id="187868"/>
    <lineage>
        <taxon>Bacteria</taxon>
        <taxon>Pseudomonadati</taxon>
        <taxon>Pseudomonadota</taxon>
        <taxon>Betaproteobacteria</taxon>
        <taxon>Burkholderiales</taxon>
        <taxon>Comamonadaceae</taxon>
        <taxon>Paracidovorax</taxon>
    </lineage>
</organism>
<feature type="domain" description="Lipocalin/cytosolic fatty-acid binding" evidence="13">
    <location>
        <begin position="52"/>
        <end position="191"/>
    </location>
</feature>
<keyword evidence="6 12" id="KW-0472">Membrane</keyword>
<dbReference type="SUPFAM" id="SSF50814">
    <property type="entry name" value="Lipocalins"/>
    <property type="match status" value="1"/>
</dbReference>
<dbReference type="InterPro" id="IPR022272">
    <property type="entry name" value="Lipocalin_CS"/>
</dbReference>
<evidence type="ECO:0000256" key="1">
    <source>
        <dbReference type="ARBA" id="ARBA00004459"/>
    </source>
</evidence>
<dbReference type="PANTHER" id="PTHR10612:SF34">
    <property type="entry name" value="APOLIPOPROTEIN D"/>
    <property type="match status" value="1"/>
</dbReference>
<gene>
    <name evidence="14" type="ORF">SAMN05192589_106172</name>
</gene>
<dbReference type="PANTHER" id="PTHR10612">
    <property type="entry name" value="APOLIPOPROTEIN D"/>
    <property type="match status" value="1"/>
</dbReference>
<dbReference type="GO" id="GO:0009279">
    <property type="term" value="C:cell outer membrane"/>
    <property type="evidence" value="ECO:0007669"/>
    <property type="project" value="UniProtKB-SubCell"/>
</dbReference>
<dbReference type="OrthoDB" id="9793905at2"/>
<dbReference type="FunFam" id="2.40.128.20:FF:000002">
    <property type="entry name" value="Outer membrane lipoprotein Blc"/>
    <property type="match status" value="1"/>
</dbReference>
<evidence type="ECO:0000256" key="4">
    <source>
        <dbReference type="ARBA" id="ARBA00022729"/>
    </source>
</evidence>
<dbReference type="CDD" id="cd19438">
    <property type="entry name" value="lipocalin_Blc-like"/>
    <property type="match status" value="1"/>
</dbReference>
<evidence type="ECO:0000256" key="11">
    <source>
        <dbReference type="ARBA" id="ARBA00071217"/>
    </source>
</evidence>
<keyword evidence="15" id="KW-1185">Reference proteome</keyword>
<keyword evidence="7" id="KW-0564">Palmitate</keyword>
<evidence type="ECO:0000256" key="10">
    <source>
        <dbReference type="ARBA" id="ARBA00057024"/>
    </source>
</evidence>
<accession>A0A1G6UUS7</accession>
<evidence type="ECO:0000256" key="9">
    <source>
        <dbReference type="ARBA" id="ARBA00023288"/>
    </source>
</evidence>
<dbReference type="InterPro" id="IPR000566">
    <property type="entry name" value="Lipocln_cytosolic_FA-bd_dom"/>
</dbReference>
<sequence>MARSPAPRYRTHRRPPLWPLALGAAAVGAALAYSASASVRAPRGIEVVEDFNVDRYAGHWYELARIDHRFEKGLVQTSAHYSRGPDGSVQVLNRGFDPARKRWREARGRAVFTGSPDKASLKVSFFGPFYGGYHVVALDEDYRWAMVVGASLDYLWILSRAPTLPRGVRPRLLAQARAMGVDMDRIVWVPQDEDGSVRIAA</sequence>
<keyword evidence="8 12" id="KW-0998">Cell outer membrane</keyword>
<evidence type="ECO:0000256" key="5">
    <source>
        <dbReference type="ARBA" id="ARBA00023121"/>
    </source>
</evidence>